<evidence type="ECO:0000313" key="2">
    <source>
        <dbReference type="Proteomes" id="UP000793456"/>
    </source>
</evidence>
<dbReference type="Proteomes" id="UP000793456">
    <property type="component" value="Chromosome XIX"/>
</dbReference>
<dbReference type="EMBL" id="CM011692">
    <property type="protein sequence ID" value="TMS06491.1"/>
    <property type="molecule type" value="Genomic_DNA"/>
</dbReference>
<sequence length="80" mass="8946">MAENAGLENHRIKSFKNKGRDVETMRRHRNEVTVELRKVSRLKTGAARFISCTSFYVPAAQSDGCDGFTAVTLSTNERPS</sequence>
<gene>
    <name evidence="1" type="ORF">E3U43_016250</name>
</gene>
<protein>
    <submittedName>
        <fullName evidence="1">Uncharacterized protein</fullName>
    </submittedName>
</protein>
<comment type="caution">
    <text evidence="1">The sequence shown here is derived from an EMBL/GenBank/DDBJ whole genome shotgun (WGS) entry which is preliminary data.</text>
</comment>
<name>A0ACD3QH11_LARCR</name>
<reference evidence="1" key="1">
    <citation type="submission" date="2018-11" db="EMBL/GenBank/DDBJ databases">
        <title>The sequence and de novo assembly of Larimichthys crocea genome using PacBio and Hi-C technologies.</title>
        <authorList>
            <person name="Xu P."/>
            <person name="Chen B."/>
            <person name="Zhou Z."/>
            <person name="Ke Q."/>
            <person name="Wu Y."/>
            <person name="Bai H."/>
            <person name="Pu F."/>
        </authorList>
    </citation>
    <scope>NUCLEOTIDE SEQUENCE</scope>
    <source>
        <tissue evidence="1">Muscle</tissue>
    </source>
</reference>
<evidence type="ECO:0000313" key="1">
    <source>
        <dbReference type="EMBL" id="TMS06491.1"/>
    </source>
</evidence>
<keyword evidence="2" id="KW-1185">Reference proteome</keyword>
<proteinExistence type="predicted"/>
<organism evidence="1 2">
    <name type="scientific">Larimichthys crocea</name>
    <name type="common">Large yellow croaker</name>
    <name type="synonym">Pseudosciaena crocea</name>
    <dbReference type="NCBI Taxonomy" id="215358"/>
    <lineage>
        <taxon>Eukaryota</taxon>
        <taxon>Metazoa</taxon>
        <taxon>Chordata</taxon>
        <taxon>Craniata</taxon>
        <taxon>Vertebrata</taxon>
        <taxon>Euteleostomi</taxon>
        <taxon>Actinopterygii</taxon>
        <taxon>Neopterygii</taxon>
        <taxon>Teleostei</taxon>
        <taxon>Neoteleostei</taxon>
        <taxon>Acanthomorphata</taxon>
        <taxon>Eupercaria</taxon>
        <taxon>Sciaenidae</taxon>
        <taxon>Larimichthys</taxon>
    </lineage>
</organism>
<accession>A0ACD3QH11</accession>